<dbReference type="Proteomes" id="UP001591681">
    <property type="component" value="Unassembled WGS sequence"/>
</dbReference>
<evidence type="ECO:0000313" key="3">
    <source>
        <dbReference type="Proteomes" id="UP001591681"/>
    </source>
</evidence>
<keyword evidence="3" id="KW-1185">Reference proteome</keyword>
<feature type="region of interest" description="Disordered" evidence="1">
    <location>
        <begin position="257"/>
        <end position="279"/>
    </location>
</feature>
<sequence>MSKASFFAWMDDEVELLLRVTSEYKSQKALESVDWETCVTKYGDILRRFVSEYPFSTVREDKDFPHKEEEITKSALTTKLKAIRIKYRQAVDAGKRSGHGRVVLLFFDACERMWGGSPASQQLNDSVETADLADPQPDYMESESPESHDDGGTQDGMTAACRDKLATQLLTYRTDRLKRKLNKDDKMAAIAQEDIKLKKQMVQKMEESEREFSATLNKLSDSIDRLTSSMSACMADGFELMRQAMFQPPPPNYPHYHFSHPHPSMSSPPTPTPLNSNQQQHPFSISQYFPPPPPIAYTFFLHFLWPVLIVRLQLFCCSCCLLLKPSVPNTVMSLMLVFIESFRVNSTRGSHDKTLILF</sequence>
<feature type="region of interest" description="Disordered" evidence="1">
    <location>
        <begin position="132"/>
        <end position="157"/>
    </location>
</feature>
<organism evidence="2 3">
    <name type="scientific">Coilia grayii</name>
    <name type="common">Gray's grenadier anchovy</name>
    <dbReference type="NCBI Taxonomy" id="363190"/>
    <lineage>
        <taxon>Eukaryota</taxon>
        <taxon>Metazoa</taxon>
        <taxon>Chordata</taxon>
        <taxon>Craniata</taxon>
        <taxon>Vertebrata</taxon>
        <taxon>Euteleostomi</taxon>
        <taxon>Actinopterygii</taxon>
        <taxon>Neopterygii</taxon>
        <taxon>Teleostei</taxon>
        <taxon>Clupei</taxon>
        <taxon>Clupeiformes</taxon>
        <taxon>Clupeoidei</taxon>
        <taxon>Engraulidae</taxon>
        <taxon>Coilinae</taxon>
        <taxon>Coilia</taxon>
    </lineage>
</organism>
<dbReference type="AlphaFoldDB" id="A0ABD1K913"/>
<dbReference type="EMBL" id="JBHFQA010000007">
    <property type="protein sequence ID" value="KAL2095637.1"/>
    <property type="molecule type" value="Genomic_DNA"/>
</dbReference>
<protein>
    <submittedName>
        <fullName evidence="2">Uncharacterized protein</fullName>
    </submittedName>
</protein>
<evidence type="ECO:0000256" key="1">
    <source>
        <dbReference type="SAM" id="MobiDB-lite"/>
    </source>
</evidence>
<comment type="caution">
    <text evidence="2">The sequence shown here is derived from an EMBL/GenBank/DDBJ whole genome shotgun (WGS) entry which is preliminary data.</text>
</comment>
<accession>A0ABD1K913</accession>
<name>A0ABD1K913_9TELE</name>
<evidence type="ECO:0000313" key="2">
    <source>
        <dbReference type="EMBL" id="KAL2095637.1"/>
    </source>
</evidence>
<reference evidence="2 3" key="1">
    <citation type="submission" date="2024-09" db="EMBL/GenBank/DDBJ databases">
        <title>A chromosome-level genome assembly of Gray's grenadier anchovy, Coilia grayii.</title>
        <authorList>
            <person name="Fu Z."/>
        </authorList>
    </citation>
    <scope>NUCLEOTIDE SEQUENCE [LARGE SCALE GENOMIC DNA]</scope>
    <source>
        <strain evidence="2">G4</strain>
        <tissue evidence="2">Muscle</tissue>
    </source>
</reference>
<gene>
    <name evidence="2" type="ORF">ACEWY4_007785</name>
</gene>
<proteinExistence type="predicted"/>